<dbReference type="AlphaFoldDB" id="A0A6H5IIS6"/>
<dbReference type="InterPro" id="IPR036388">
    <property type="entry name" value="WH-like_DNA-bd_sf"/>
</dbReference>
<feature type="domain" description="ATP-dependent DNA helicase RecQ zinc-binding" evidence="1">
    <location>
        <begin position="140"/>
        <end position="176"/>
    </location>
</feature>
<accession>A0A6H5IIS6</accession>
<sequence length="278" mass="31032">MSTGWRNCSAKVLASRWMLCNKSAFGSSSGGSTSRAAGSIGLASTLTGSPRAFLPIAAHAAPTAGIGRGGTSTISTMRFSRLIFRVDHTTNTCTSRSITVRGRILVRGNVNRTITQRRHQGSSPLELRELKISMIRDFFAQIVFLENLDKCRHGMIMNYYENNAIPVICANRCDNCELRRADELFHINEGYNIVVDFIRECHSLSKSPVLTMNVVIMLLTGEQCDAVQPKVAWLPGYGTFMMCRKSIVAYLLMQALERKLLCMDFVDTSSDDFMIMWY</sequence>
<reference evidence="2 3" key="1">
    <citation type="submission" date="2020-02" db="EMBL/GenBank/DDBJ databases">
        <authorList>
            <person name="Ferguson B K."/>
        </authorList>
    </citation>
    <scope>NUCLEOTIDE SEQUENCE [LARGE SCALE GENOMIC DNA]</scope>
</reference>
<evidence type="ECO:0000313" key="3">
    <source>
        <dbReference type="Proteomes" id="UP000479190"/>
    </source>
</evidence>
<evidence type="ECO:0000313" key="2">
    <source>
        <dbReference type="EMBL" id="CAB0034701.1"/>
    </source>
</evidence>
<keyword evidence="3" id="KW-1185">Reference proteome</keyword>
<dbReference type="Gene3D" id="1.10.10.10">
    <property type="entry name" value="Winged helix-like DNA-binding domain superfamily/Winged helix DNA-binding domain"/>
    <property type="match status" value="1"/>
</dbReference>
<dbReference type="InterPro" id="IPR032284">
    <property type="entry name" value="RecQ_Zn-bd"/>
</dbReference>
<protein>
    <recommendedName>
        <fullName evidence="1">ATP-dependent DNA helicase RecQ zinc-binding domain-containing protein</fullName>
    </recommendedName>
</protein>
<gene>
    <name evidence="2" type="ORF">TBRA_LOCUS6599</name>
</gene>
<proteinExistence type="predicted"/>
<name>A0A6H5IIS6_9HYME</name>
<dbReference type="Proteomes" id="UP000479190">
    <property type="component" value="Unassembled WGS sequence"/>
</dbReference>
<dbReference type="EMBL" id="CADCXV010000751">
    <property type="protein sequence ID" value="CAB0034701.1"/>
    <property type="molecule type" value="Genomic_DNA"/>
</dbReference>
<evidence type="ECO:0000259" key="1">
    <source>
        <dbReference type="Pfam" id="PF16124"/>
    </source>
</evidence>
<dbReference type="Pfam" id="PF16124">
    <property type="entry name" value="RecQ_Zn_bind"/>
    <property type="match status" value="1"/>
</dbReference>
<organism evidence="2 3">
    <name type="scientific">Trichogramma brassicae</name>
    <dbReference type="NCBI Taxonomy" id="86971"/>
    <lineage>
        <taxon>Eukaryota</taxon>
        <taxon>Metazoa</taxon>
        <taxon>Ecdysozoa</taxon>
        <taxon>Arthropoda</taxon>
        <taxon>Hexapoda</taxon>
        <taxon>Insecta</taxon>
        <taxon>Pterygota</taxon>
        <taxon>Neoptera</taxon>
        <taxon>Endopterygota</taxon>
        <taxon>Hymenoptera</taxon>
        <taxon>Apocrita</taxon>
        <taxon>Proctotrupomorpha</taxon>
        <taxon>Chalcidoidea</taxon>
        <taxon>Trichogrammatidae</taxon>
        <taxon>Trichogramma</taxon>
    </lineage>
</organism>